<dbReference type="PATRIC" id="fig|571915.4.peg.1273"/>
<evidence type="ECO:0008006" key="3">
    <source>
        <dbReference type="Google" id="ProtNLM"/>
    </source>
</evidence>
<dbReference type="Gene3D" id="3.90.1150.30">
    <property type="match status" value="1"/>
</dbReference>
<dbReference type="AlphaFoldDB" id="A0A0G3H127"/>
<dbReference type="EMBL" id="CP011542">
    <property type="protein sequence ID" value="AKK05533.1"/>
    <property type="molecule type" value="Genomic_DNA"/>
</dbReference>
<sequence>MAEDFFDQVRNWCLQLPGAAVSFPFGPDTEVFKVVGKIFAFSRLLNGKPMVVLKALPEEIPQLIRQYQPHITPGWHVNKKHWITVCDGIAAATLTELITDSYIAVVAKLPKKNQPVNPHTFITDLANDTF</sequence>
<proteinExistence type="predicted"/>
<reference evidence="2" key="2">
    <citation type="submission" date="2015-05" db="EMBL/GenBank/DDBJ databases">
        <title>Complete genome sequence of Corynebacterium mustelae DSM 45274, isolated from various tissues of a male ferret with lethal sepsis.</title>
        <authorList>
            <person name="Ruckert C."/>
            <person name="Albersmeier A."/>
            <person name="Winkler A."/>
            <person name="Tauch A."/>
        </authorList>
    </citation>
    <scope>NUCLEOTIDE SEQUENCE [LARGE SCALE GENOMIC DNA]</scope>
    <source>
        <strain evidence="2">DSM 45274</strain>
    </source>
</reference>
<dbReference type="PANTHER" id="PTHR35145">
    <property type="entry name" value="CYTOPLASMIC PROTEIN-RELATED"/>
    <property type="match status" value="1"/>
</dbReference>
<gene>
    <name evidence="1" type="ORF">CMUST_05985</name>
</gene>
<dbReference type="SUPFAM" id="SSF142906">
    <property type="entry name" value="YjbR-like"/>
    <property type="match status" value="1"/>
</dbReference>
<keyword evidence="2" id="KW-1185">Reference proteome</keyword>
<protein>
    <recommendedName>
        <fullName evidence="3">MmcQ/YjbR family DNA-binding protein</fullName>
    </recommendedName>
</protein>
<dbReference type="KEGG" id="cmv:CMUST_05985"/>
<dbReference type="OrthoDB" id="3194910at2"/>
<dbReference type="Proteomes" id="UP000035199">
    <property type="component" value="Chromosome"/>
</dbReference>
<organism evidence="1 2">
    <name type="scientific">Corynebacterium mustelae</name>
    <dbReference type="NCBI Taxonomy" id="571915"/>
    <lineage>
        <taxon>Bacteria</taxon>
        <taxon>Bacillati</taxon>
        <taxon>Actinomycetota</taxon>
        <taxon>Actinomycetes</taxon>
        <taxon>Mycobacteriales</taxon>
        <taxon>Corynebacteriaceae</taxon>
        <taxon>Corynebacterium</taxon>
    </lineage>
</organism>
<name>A0A0G3H127_9CORY</name>
<dbReference type="InterPro" id="IPR058532">
    <property type="entry name" value="YjbR/MT2646/Rv2570-like"/>
</dbReference>
<evidence type="ECO:0000313" key="2">
    <source>
        <dbReference type="Proteomes" id="UP000035199"/>
    </source>
</evidence>
<reference evidence="1 2" key="1">
    <citation type="journal article" date="2015" name="Genome Announc.">
        <title>Complete Genome Sequence of the Type Strain Corynebacterium mustelae DSM 45274, Isolated from Various Tissues of a Male Ferret with Lethal Sepsis.</title>
        <authorList>
            <person name="Ruckert C."/>
            <person name="Eimer J."/>
            <person name="Winkler A."/>
            <person name="Tauch A."/>
        </authorList>
    </citation>
    <scope>NUCLEOTIDE SEQUENCE [LARGE SCALE GENOMIC DNA]</scope>
    <source>
        <strain evidence="1 2">DSM 45274</strain>
    </source>
</reference>
<evidence type="ECO:0000313" key="1">
    <source>
        <dbReference type="EMBL" id="AKK05533.1"/>
    </source>
</evidence>
<dbReference type="InterPro" id="IPR038056">
    <property type="entry name" value="YjbR-like_sf"/>
</dbReference>
<dbReference type="InterPro" id="IPR007351">
    <property type="entry name" value="YjbR"/>
</dbReference>
<dbReference type="RefSeq" id="WP_047261724.1">
    <property type="nucleotide sequence ID" value="NZ_CP011542.1"/>
</dbReference>
<dbReference type="PANTHER" id="PTHR35145:SF1">
    <property type="entry name" value="CYTOPLASMIC PROTEIN"/>
    <property type="match status" value="1"/>
</dbReference>
<accession>A0A0G3H127</accession>
<dbReference type="Pfam" id="PF04237">
    <property type="entry name" value="YjbR"/>
    <property type="match status" value="1"/>
</dbReference>